<evidence type="ECO:0000256" key="1">
    <source>
        <dbReference type="ARBA" id="ARBA00004167"/>
    </source>
</evidence>
<evidence type="ECO:0000256" key="2">
    <source>
        <dbReference type="ARBA" id="ARBA00022692"/>
    </source>
</evidence>
<evidence type="ECO:0000256" key="3">
    <source>
        <dbReference type="ARBA" id="ARBA00022989"/>
    </source>
</evidence>
<dbReference type="PANTHER" id="PTHR15407:SF28">
    <property type="entry name" value="RIBITOL-5-PHOSPHATE TRANSFERASE FKTN"/>
    <property type="match status" value="1"/>
</dbReference>
<evidence type="ECO:0000313" key="7">
    <source>
        <dbReference type="Proteomes" id="UP000031516"/>
    </source>
</evidence>
<dbReference type="AlphaFoldDB" id="A0A0A8LCW0"/>
<dbReference type="GO" id="GO:0009100">
    <property type="term" value="P:glycoprotein metabolic process"/>
    <property type="evidence" value="ECO:0007669"/>
    <property type="project" value="UniProtKB-ARBA"/>
</dbReference>
<proteinExistence type="predicted"/>
<dbReference type="InterPro" id="IPR007074">
    <property type="entry name" value="LicD/FKTN/FKRP_NTP_transf"/>
</dbReference>
<keyword evidence="4" id="KW-0472">Membrane</keyword>
<reference evidence="6 7" key="1">
    <citation type="submission" date="2014-03" db="EMBL/GenBank/DDBJ databases">
        <title>The genome of Kluyveromyces dobzhanskii.</title>
        <authorList>
            <person name="Nystedt B."/>
            <person name="Astrom S."/>
        </authorList>
    </citation>
    <scope>NUCLEOTIDE SEQUENCE [LARGE SCALE GENOMIC DNA]</scope>
    <source>
        <strain evidence="6 7">CBS 2104</strain>
    </source>
</reference>
<sequence>MPFYTAEFDALSYRRISDSALQSIDAFRAGSSAELIQFYEKFKYDTSLQYDAEFDLQEDFFKIRYGSDKNQNWERVEDVKYYEADPRLIWSAFAYDLLQRNTGLNETIAFAWYDWVDSYDYNKLLSLKQNKVCCDFLFHNVFPRNQLRTIEEEIGERLFSYDRNQYDDDQFYSNAAAASDQNVLLLLKKHCYVDPNNFPADSKAGEGGNGSLTGVSMGYSNGVATLDLYDKVRPEVYQLQARSYVINTLKHPLSVTIMNSSKELFQYLVDGGSKQNIIRSGRLQRFLDSHGPETPRNSIKFDHVNRFKSLIESENAQKHKIVIEEVISEGQTSLNNSQEFVFLKEEDFEFDAFAKIKELEARSDTLTPHETSYLNSLKYSLSLHPAFVPKYFQESTHIQSFKKYGGHFDKRFFNGPLISDSAQMGLRLDSLIRNYQKFMQASGLISWLAHGTLYGWMYNGRSFSWDNDADVQMPIAHLNLLAQYFNQTVVLEDPSEGNGKFLIDVTSSITTRVNGNGLNNIDARFIDVDSGLYIDITGISVSSAPIFSLLDYYAKSTKDLNIDDIKFKNPNLVEGQTNFTLEELAKDITDNPAKYPASALRDVNTLILKWERRTRKKISVEEYLTPAQRYNIHHQTQLYNCRNSHFVNLNMINPLMKTEFHGVQALVPEKYVKALKNEYRVPEKYSYMTYKSNAFVPEFGSWLNVGELTRLMNKNQGDTQLQTIYDPIGDLSLESVYVLLENMATDGFSNMLSAIHNALPLNSYRVKELGITYDKSLSRDQKLDLLRILRTKVGSTLGASQKDPWLHNKQFRKWLELIKETPEDCHNARAFVDNKKAYEVWDAIVKISENSNPMLRVFNSEEPSVDSAMITDDILDLNSIGNSIFVPTKVLSSTPFKSDPEVVDKL</sequence>
<evidence type="ECO:0000313" key="6">
    <source>
        <dbReference type="EMBL" id="CDO95978.1"/>
    </source>
</evidence>
<dbReference type="InterPro" id="IPR009644">
    <property type="entry name" value="FKTN/MNN4/W02B3.4-1"/>
</dbReference>
<accession>A0A0A8LCW0</accession>
<dbReference type="GO" id="GO:0016020">
    <property type="term" value="C:membrane"/>
    <property type="evidence" value="ECO:0007669"/>
    <property type="project" value="UniProtKB-SubCell"/>
</dbReference>
<keyword evidence="7" id="KW-1185">Reference proteome</keyword>
<organism evidence="6 7">
    <name type="scientific">Kluyveromyces dobzhanskii CBS 2104</name>
    <dbReference type="NCBI Taxonomy" id="1427455"/>
    <lineage>
        <taxon>Eukaryota</taxon>
        <taxon>Fungi</taxon>
        <taxon>Dikarya</taxon>
        <taxon>Ascomycota</taxon>
        <taxon>Saccharomycotina</taxon>
        <taxon>Saccharomycetes</taxon>
        <taxon>Saccharomycetales</taxon>
        <taxon>Saccharomycetaceae</taxon>
        <taxon>Kluyveromyces</taxon>
    </lineage>
</organism>
<dbReference type="EMBL" id="CCBQ010000045">
    <property type="protein sequence ID" value="CDO95978.1"/>
    <property type="molecule type" value="Genomic_DNA"/>
</dbReference>
<comment type="subcellular location">
    <subcellularLocation>
        <location evidence="1">Membrane</location>
        <topology evidence="1">Single-pass membrane protein</topology>
    </subcellularLocation>
</comment>
<keyword evidence="3" id="KW-1133">Transmembrane helix</keyword>
<name>A0A0A8LCW0_9SACH</name>
<dbReference type="Pfam" id="PF04991">
    <property type="entry name" value="LicD"/>
    <property type="match status" value="1"/>
</dbReference>
<gene>
    <name evidence="6" type="ORF">KLDO_g4199</name>
</gene>
<keyword evidence="2" id="KW-0812">Transmembrane</keyword>
<dbReference type="OrthoDB" id="444255at2759"/>
<dbReference type="PANTHER" id="PTHR15407">
    <property type="entry name" value="FUKUTIN-RELATED"/>
    <property type="match status" value="1"/>
</dbReference>
<evidence type="ECO:0000259" key="5">
    <source>
        <dbReference type="Pfam" id="PF04991"/>
    </source>
</evidence>
<feature type="domain" description="LicD/FKTN/FKRP nucleotidyltransferase" evidence="5">
    <location>
        <begin position="440"/>
        <end position="680"/>
    </location>
</feature>
<evidence type="ECO:0000256" key="4">
    <source>
        <dbReference type="ARBA" id="ARBA00023136"/>
    </source>
</evidence>
<comment type="caution">
    <text evidence="6">The sequence shown here is derived from an EMBL/GenBank/DDBJ whole genome shotgun (WGS) entry which is preliminary data.</text>
</comment>
<protein>
    <submittedName>
        <fullName evidence="6">WGS project CCBQ000000000 data, contig 00015</fullName>
    </submittedName>
</protein>
<dbReference type="Proteomes" id="UP000031516">
    <property type="component" value="Unassembled WGS sequence"/>
</dbReference>